<feature type="DNA-binding region" description="H-T-H motif" evidence="2">
    <location>
        <begin position="29"/>
        <end position="48"/>
    </location>
</feature>
<dbReference type="PANTHER" id="PTHR30055">
    <property type="entry name" value="HTH-TYPE TRANSCRIPTIONAL REGULATOR RUTR"/>
    <property type="match status" value="1"/>
</dbReference>
<dbReference type="GO" id="GO:0003700">
    <property type="term" value="F:DNA-binding transcription factor activity"/>
    <property type="evidence" value="ECO:0007669"/>
    <property type="project" value="TreeGrafter"/>
</dbReference>
<keyword evidence="7" id="KW-1185">Reference proteome</keyword>
<dbReference type="PANTHER" id="PTHR30055:SF226">
    <property type="entry name" value="HTH-TYPE TRANSCRIPTIONAL REGULATOR PKSA"/>
    <property type="match status" value="1"/>
</dbReference>
<keyword evidence="1 2" id="KW-0238">DNA-binding</keyword>
<protein>
    <submittedName>
        <fullName evidence="5">DNA-binding transcriptional regulator, AcrR family</fullName>
    </submittedName>
    <submittedName>
        <fullName evidence="4">TetR family transcriptional regulator</fullName>
    </submittedName>
</protein>
<dbReference type="Gene3D" id="1.10.357.10">
    <property type="entry name" value="Tetracycline Repressor, domain 2"/>
    <property type="match status" value="1"/>
</dbReference>
<evidence type="ECO:0000313" key="4">
    <source>
        <dbReference type="EMBL" id="RKT87313.1"/>
    </source>
</evidence>
<dbReference type="STRING" id="455193.SAMN05421805_102266"/>
<dbReference type="Pfam" id="PF17918">
    <property type="entry name" value="TetR_C_15"/>
    <property type="match status" value="1"/>
</dbReference>
<accession>A0A1I4VLJ6</accession>
<dbReference type="PRINTS" id="PR00455">
    <property type="entry name" value="HTHTETR"/>
</dbReference>
<reference evidence="4 7" key="2">
    <citation type="submission" date="2018-10" db="EMBL/GenBank/DDBJ databases">
        <title>Sequencing the genomes of 1000 actinobacteria strains.</title>
        <authorList>
            <person name="Klenk H.-P."/>
        </authorList>
    </citation>
    <scope>NUCLEOTIDE SEQUENCE [LARGE SCALE GENOMIC DNA]</scope>
    <source>
        <strain evidence="4 7">DSM 45119</strain>
    </source>
</reference>
<sequence>MQRRGLERRRAILEAAESLLAEQGYEAATLKAIGERAGIPTASMYHYFPDRHQVDAELLNQHVQELDARLTAATENLEPSTLREATDAVIDPILDHFRQHPSCVQLWFAGRNQTLDELVRTFDETQAERFWSRLVERGLISADTPQLVLQLAFETGSRLFDIAFRRCPTGDDTTIDEARRMLTAYLETYAPQQADRRG</sequence>
<dbReference type="InterPro" id="IPR050109">
    <property type="entry name" value="HTH-type_TetR-like_transc_reg"/>
</dbReference>
<dbReference type="InterPro" id="IPR041669">
    <property type="entry name" value="TetR_C_15"/>
</dbReference>
<dbReference type="Proteomes" id="UP000270697">
    <property type="component" value="Unassembled WGS sequence"/>
</dbReference>
<gene>
    <name evidence="4" type="ORF">ATL45_5721</name>
    <name evidence="5" type="ORF">SAMN05421805_102266</name>
</gene>
<evidence type="ECO:0000256" key="2">
    <source>
        <dbReference type="PROSITE-ProRule" id="PRU00335"/>
    </source>
</evidence>
<dbReference type="Pfam" id="PF00440">
    <property type="entry name" value="TetR_N"/>
    <property type="match status" value="1"/>
</dbReference>
<evidence type="ECO:0000313" key="7">
    <source>
        <dbReference type="Proteomes" id="UP000270697"/>
    </source>
</evidence>
<dbReference type="Proteomes" id="UP000199398">
    <property type="component" value="Unassembled WGS sequence"/>
</dbReference>
<reference evidence="5 6" key="1">
    <citation type="submission" date="2016-10" db="EMBL/GenBank/DDBJ databases">
        <authorList>
            <person name="de Groot N.N."/>
        </authorList>
    </citation>
    <scope>NUCLEOTIDE SEQUENCE [LARGE SCALE GENOMIC DNA]</scope>
    <source>
        <strain evidence="5 6">CPCC 201259</strain>
    </source>
</reference>
<dbReference type="EMBL" id="RBXX01000002">
    <property type="protein sequence ID" value="RKT87313.1"/>
    <property type="molecule type" value="Genomic_DNA"/>
</dbReference>
<dbReference type="AlphaFoldDB" id="A0A1I4VLJ6"/>
<name>A0A1I4VLJ6_9PSEU</name>
<dbReference type="SUPFAM" id="SSF46689">
    <property type="entry name" value="Homeodomain-like"/>
    <property type="match status" value="1"/>
</dbReference>
<evidence type="ECO:0000259" key="3">
    <source>
        <dbReference type="PROSITE" id="PS50977"/>
    </source>
</evidence>
<dbReference type="InterPro" id="IPR001647">
    <property type="entry name" value="HTH_TetR"/>
</dbReference>
<dbReference type="PROSITE" id="PS50977">
    <property type="entry name" value="HTH_TETR_2"/>
    <property type="match status" value="1"/>
</dbReference>
<dbReference type="InterPro" id="IPR009057">
    <property type="entry name" value="Homeodomain-like_sf"/>
</dbReference>
<evidence type="ECO:0000313" key="5">
    <source>
        <dbReference type="EMBL" id="SFN02101.1"/>
    </source>
</evidence>
<dbReference type="GO" id="GO:0000976">
    <property type="term" value="F:transcription cis-regulatory region binding"/>
    <property type="evidence" value="ECO:0007669"/>
    <property type="project" value="TreeGrafter"/>
</dbReference>
<evidence type="ECO:0000256" key="1">
    <source>
        <dbReference type="ARBA" id="ARBA00023125"/>
    </source>
</evidence>
<organism evidence="5 6">
    <name type="scientific">Saccharopolyspora antimicrobica</name>
    <dbReference type="NCBI Taxonomy" id="455193"/>
    <lineage>
        <taxon>Bacteria</taxon>
        <taxon>Bacillati</taxon>
        <taxon>Actinomycetota</taxon>
        <taxon>Actinomycetes</taxon>
        <taxon>Pseudonocardiales</taxon>
        <taxon>Pseudonocardiaceae</taxon>
        <taxon>Saccharopolyspora</taxon>
    </lineage>
</organism>
<feature type="domain" description="HTH tetR-type" evidence="3">
    <location>
        <begin position="6"/>
        <end position="66"/>
    </location>
</feature>
<evidence type="ECO:0000313" key="6">
    <source>
        <dbReference type="Proteomes" id="UP000199398"/>
    </source>
</evidence>
<dbReference type="EMBL" id="FOUP01000002">
    <property type="protein sequence ID" value="SFN02101.1"/>
    <property type="molecule type" value="Genomic_DNA"/>
</dbReference>
<proteinExistence type="predicted"/>